<dbReference type="Gene3D" id="4.10.1000.10">
    <property type="entry name" value="Zinc finger, CCCH-type"/>
    <property type="match status" value="1"/>
</dbReference>
<evidence type="ECO:0000259" key="6">
    <source>
        <dbReference type="PROSITE" id="PS50103"/>
    </source>
</evidence>
<dbReference type="AlphaFoldDB" id="A0AAV5QL72"/>
<dbReference type="GO" id="GO:0008270">
    <property type="term" value="F:zinc ion binding"/>
    <property type="evidence" value="ECO:0007669"/>
    <property type="project" value="UniProtKB-KW"/>
</dbReference>
<evidence type="ECO:0000313" key="8">
    <source>
        <dbReference type="Proteomes" id="UP001360560"/>
    </source>
</evidence>
<feature type="compositionally biased region" description="Basic and acidic residues" evidence="5">
    <location>
        <begin position="324"/>
        <end position="338"/>
    </location>
</feature>
<evidence type="ECO:0000256" key="3">
    <source>
        <dbReference type="ARBA" id="ARBA00022833"/>
    </source>
</evidence>
<evidence type="ECO:0000256" key="2">
    <source>
        <dbReference type="ARBA" id="ARBA00022771"/>
    </source>
</evidence>
<proteinExistence type="predicted"/>
<dbReference type="InterPro" id="IPR000571">
    <property type="entry name" value="Znf_CCCH"/>
</dbReference>
<dbReference type="GO" id="GO:0002181">
    <property type="term" value="P:cytoplasmic translation"/>
    <property type="evidence" value="ECO:0007669"/>
    <property type="project" value="TreeGrafter"/>
</dbReference>
<keyword evidence="8" id="KW-1185">Reference proteome</keyword>
<feature type="domain" description="C3H1-type" evidence="6">
    <location>
        <begin position="95"/>
        <end position="122"/>
    </location>
</feature>
<keyword evidence="2 4" id="KW-0863">Zinc-finger</keyword>
<feature type="compositionally biased region" description="Polar residues" evidence="5">
    <location>
        <begin position="386"/>
        <end position="398"/>
    </location>
</feature>
<dbReference type="RefSeq" id="XP_064852326.1">
    <property type="nucleotide sequence ID" value="XM_064996254.1"/>
</dbReference>
<dbReference type="Pfam" id="PF16543">
    <property type="entry name" value="DFRP_C"/>
    <property type="match status" value="1"/>
</dbReference>
<dbReference type="PANTHER" id="PTHR12681:SF0">
    <property type="entry name" value="ZINC FINGER CCCH DOMAIN-CONTAINING PROTEIN 15"/>
    <property type="match status" value="1"/>
</dbReference>
<dbReference type="Gene3D" id="6.20.400.10">
    <property type="match status" value="1"/>
</dbReference>
<dbReference type="EMBL" id="BTFZ01000006">
    <property type="protein sequence ID" value="GMM35326.1"/>
    <property type="molecule type" value="Genomic_DNA"/>
</dbReference>
<dbReference type="GO" id="GO:0005829">
    <property type="term" value="C:cytosol"/>
    <property type="evidence" value="ECO:0007669"/>
    <property type="project" value="TreeGrafter"/>
</dbReference>
<dbReference type="GeneID" id="90073305"/>
<dbReference type="Proteomes" id="UP001360560">
    <property type="component" value="Unassembled WGS sequence"/>
</dbReference>
<organism evidence="7 8">
    <name type="scientific">Saccharomycopsis crataegensis</name>
    <dbReference type="NCBI Taxonomy" id="43959"/>
    <lineage>
        <taxon>Eukaryota</taxon>
        <taxon>Fungi</taxon>
        <taxon>Dikarya</taxon>
        <taxon>Ascomycota</taxon>
        <taxon>Saccharomycotina</taxon>
        <taxon>Saccharomycetes</taxon>
        <taxon>Saccharomycopsidaceae</taxon>
        <taxon>Saccharomycopsis</taxon>
    </lineage>
</organism>
<dbReference type="InterPro" id="IPR036855">
    <property type="entry name" value="Znf_CCCH_sf"/>
</dbReference>
<evidence type="ECO:0000256" key="4">
    <source>
        <dbReference type="PROSITE-ProRule" id="PRU00723"/>
    </source>
</evidence>
<feature type="region of interest" description="Disordered" evidence="5">
    <location>
        <begin position="1"/>
        <end position="26"/>
    </location>
</feature>
<evidence type="ECO:0000256" key="1">
    <source>
        <dbReference type="ARBA" id="ARBA00022723"/>
    </source>
</evidence>
<feature type="zinc finger region" description="C3H1-type" evidence="4">
    <location>
        <begin position="161"/>
        <end position="199"/>
    </location>
</feature>
<feature type="region of interest" description="Disordered" evidence="5">
    <location>
        <begin position="324"/>
        <end position="408"/>
    </location>
</feature>
<sequence>MPPKKKAQQNDKKAQQKKRVKDVEDKTFGLKNKNKSKKVQKFVEQMQSQSVDKKKQEAMAKRRAEEKKAAELAKKESLLLAQSIVVQQKVPFGVDPRSVLCVLFKEGKCTKGARCKFSHDMNVGRKSEKRDIYTDPRDAKAGAEGGATATPEVSKHGNLRTTTDKICKNFLQAVENGSYGWFWVCPDGGDNCKYRHAVPEGYVVRTKEQRRLEQLAADSAPKISLEEFIELEKEKLGKDLIPITPESFVKWKKEHQLKKLNEKKRIAANGKKLLTGKEVVEKKYRDKLLESGKLASAMSGIKDDDENEDEEHGTIWDMSEFQKQLKDSEKDENIKDYGDGTTFNFDEAPKPEEKKEEGDEEKKEGEEQEQNNDEETKNAEIEVVSEQGNKDSANVNDNEVNEESKVDA</sequence>
<name>A0AAV5QL72_9ASCO</name>
<comment type="caution">
    <text evidence="7">The sequence shown here is derived from an EMBL/GenBank/DDBJ whole genome shotgun (WGS) entry which is preliminary data.</text>
</comment>
<dbReference type="InterPro" id="IPR032378">
    <property type="entry name" value="ZC3H15/TMA46_C"/>
</dbReference>
<dbReference type="PANTHER" id="PTHR12681">
    <property type="entry name" value="ZINC FINGER-CONTAINING PROTEIN P48ZNF"/>
    <property type="match status" value="1"/>
</dbReference>
<protein>
    <submittedName>
        <fullName evidence="7">Tma46 protein</fullName>
    </submittedName>
</protein>
<accession>A0AAV5QL72</accession>
<dbReference type="PROSITE" id="PS50103">
    <property type="entry name" value="ZF_C3H1"/>
    <property type="match status" value="2"/>
</dbReference>
<feature type="compositionally biased region" description="Basic and acidic residues" evidence="5">
    <location>
        <begin position="347"/>
        <end position="365"/>
    </location>
</feature>
<evidence type="ECO:0000256" key="5">
    <source>
        <dbReference type="SAM" id="MobiDB-lite"/>
    </source>
</evidence>
<keyword evidence="1 4" id="KW-0479">Metal-binding</keyword>
<reference evidence="7 8" key="1">
    <citation type="journal article" date="2023" name="Elife">
        <title>Identification of key yeast species and microbe-microbe interactions impacting larval growth of Drosophila in the wild.</title>
        <authorList>
            <person name="Mure A."/>
            <person name="Sugiura Y."/>
            <person name="Maeda R."/>
            <person name="Honda K."/>
            <person name="Sakurai N."/>
            <person name="Takahashi Y."/>
            <person name="Watada M."/>
            <person name="Katoh T."/>
            <person name="Gotoh A."/>
            <person name="Gotoh Y."/>
            <person name="Taniguchi I."/>
            <person name="Nakamura K."/>
            <person name="Hayashi T."/>
            <person name="Katayama T."/>
            <person name="Uemura T."/>
            <person name="Hattori Y."/>
        </authorList>
    </citation>
    <scope>NUCLEOTIDE SEQUENCE [LARGE SCALE GENOMIC DNA]</scope>
    <source>
        <strain evidence="7 8">SC-9</strain>
    </source>
</reference>
<feature type="domain" description="C3H1-type" evidence="6">
    <location>
        <begin position="161"/>
        <end position="199"/>
    </location>
</feature>
<dbReference type="GO" id="GO:0003729">
    <property type="term" value="F:mRNA binding"/>
    <property type="evidence" value="ECO:0007669"/>
    <property type="project" value="TreeGrafter"/>
</dbReference>
<keyword evidence="3 4" id="KW-0862">Zinc</keyword>
<gene>
    <name evidence="7" type="ORF">DASC09_026510</name>
</gene>
<feature type="region of interest" description="Disordered" evidence="5">
    <location>
        <begin position="44"/>
        <end position="63"/>
    </location>
</feature>
<evidence type="ECO:0000313" key="7">
    <source>
        <dbReference type="EMBL" id="GMM35326.1"/>
    </source>
</evidence>
<feature type="zinc finger region" description="C3H1-type" evidence="4">
    <location>
        <begin position="95"/>
        <end position="122"/>
    </location>
</feature>
<feature type="compositionally biased region" description="Basic and acidic residues" evidence="5">
    <location>
        <begin position="51"/>
        <end position="63"/>
    </location>
</feature>
<dbReference type="SUPFAM" id="SSF90229">
    <property type="entry name" value="CCCH zinc finger"/>
    <property type="match status" value="1"/>
</dbReference>
<dbReference type="SMART" id="SM00356">
    <property type="entry name" value="ZnF_C3H1"/>
    <property type="match status" value="2"/>
</dbReference>